<dbReference type="Proteomes" id="UP000265520">
    <property type="component" value="Unassembled WGS sequence"/>
</dbReference>
<accession>A0A392QHA0</accession>
<keyword evidence="2" id="KW-1185">Reference proteome</keyword>
<organism evidence="1 2">
    <name type="scientific">Trifolium medium</name>
    <dbReference type="NCBI Taxonomy" id="97028"/>
    <lineage>
        <taxon>Eukaryota</taxon>
        <taxon>Viridiplantae</taxon>
        <taxon>Streptophyta</taxon>
        <taxon>Embryophyta</taxon>
        <taxon>Tracheophyta</taxon>
        <taxon>Spermatophyta</taxon>
        <taxon>Magnoliopsida</taxon>
        <taxon>eudicotyledons</taxon>
        <taxon>Gunneridae</taxon>
        <taxon>Pentapetalae</taxon>
        <taxon>rosids</taxon>
        <taxon>fabids</taxon>
        <taxon>Fabales</taxon>
        <taxon>Fabaceae</taxon>
        <taxon>Papilionoideae</taxon>
        <taxon>50 kb inversion clade</taxon>
        <taxon>NPAAA clade</taxon>
        <taxon>Hologalegina</taxon>
        <taxon>IRL clade</taxon>
        <taxon>Trifolieae</taxon>
        <taxon>Trifolium</taxon>
    </lineage>
</organism>
<comment type="caution">
    <text evidence="1">The sequence shown here is derived from an EMBL/GenBank/DDBJ whole genome shotgun (WGS) entry which is preliminary data.</text>
</comment>
<reference evidence="1 2" key="1">
    <citation type="journal article" date="2018" name="Front. Plant Sci.">
        <title>Red Clover (Trifolium pratense) and Zigzag Clover (T. medium) - A Picture of Genomic Similarities and Differences.</title>
        <authorList>
            <person name="Dluhosova J."/>
            <person name="Istvanek J."/>
            <person name="Nedelnik J."/>
            <person name="Repkova J."/>
        </authorList>
    </citation>
    <scope>NUCLEOTIDE SEQUENCE [LARGE SCALE GENOMIC DNA]</scope>
    <source>
        <strain evidence="2">cv. 10/8</strain>
        <tissue evidence="1">Leaf</tissue>
    </source>
</reference>
<name>A0A392QHA0_9FABA</name>
<evidence type="ECO:0000313" key="2">
    <source>
        <dbReference type="Proteomes" id="UP000265520"/>
    </source>
</evidence>
<sequence length="183" mass="20636">MIKVRYLVVKTLFTSYNIIIGRPAFNALGDAMSTLYLAMKYPLDNGGVGVVRGDQVLARKCYESSLKIKHKSTKTQSPTRGETRSNRVNMINVTDLDPREDFQERRVSPIEELEKIQIGEATHQTTNIGTALHPEERNKIISILRNNKDLFAWQPSDMPGIDESVITHKLSIAPSTKPVSQRK</sequence>
<evidence type="ECO:0000313" key="1">
    <source>
        <dbReference type="EMBL" id="MCI23558.1"/>
    </source>
</evidence>
<protein>
    <recommendedName>
        <fullName evidence="3">Gag-pol polyprotein</fullName>
    </recommendedName>
</protein>
<evidence type="ECO:0008006" key="3">
    <source>
        <dbReference type="Google" id="ProtNLM"/>
    </source>
</evidence>
<feature type="non-terminal residue" evidence="1">
    <location>
        <position position="183"/>
    </location>
</feature>
<proteinExistence type="predicted"/>
<dbReference type="AlphaFoldDB" id="A0A392QHA0"/>
<dbReference type="EMBL" id="LXQA010136693">
    <property type="protein sequence ID" value="MCI23558.1"/>
    <property type="molecule type" value="Genomic_DNA"/>
</dbReference>